<organism evidence="1 2">
    <name type="scientific">Cichorium intybus</name>
    <name type="common">Chicory</name>
    <dbReference type="NCBI Taxonomy" id="13427"/>
    <lineage>
        <taxon>Eukaryota</taxon>
        <taxon>Viridiplantae</taxon>
        <taxon>Streptophyta</taxon>
        <taxon>Embryophyta</taxon>
        <taxon>Tracheophyta</taxon>
        <taxon>Spermatophyta</taxon>
        <taxon>Magnoliopsida</taxon>
        <taxon>eudicotyledons</taxon>
        <taxon>Gunneridae</taxon>
        <taxon>Pentapetalae</taxon>
        <taxon>asterids</taxon>
        <taxon>campanulids</taxon>
        <taxon>Asterales</taxon>
        <taxon>Asteraceae</taxon>
        <taxon>Cichorioideae</taxon>
        <taxon>Cichorieae</taxon>
        <taxon>Cichoriinae</taxon>
        <taxon>Cichorium</taxon>
    </lineage>
</organism>
<evidence type="ECO:0000313" key="1">
    <source>
        <dbReference type="EMBL" id="KAI3753023.1"/>
    </source>
</evidence>
<dbReference type="EMBL" id="CM042012">
    <property type="protein sequence ID" value="KAI3753023.1"/>
    <property type="molecule type" value="Genomic_DNA"/>
</dbReference>
<sequence length="246" mass="28200">MFDTKGERYRKLLISLLKVLNFITNHLNLQFISNQNDEHQKQNNLSNSSIQRSEISFEEVDKTEISEIEVIRDVENEYDVETVIKKKLETRDLPETSNSSEVNLVSDEVICNEYDHEREPEMCSDVIRVSASSCLQVTVLSFSKCLEIKTIKKTVKVLRRIVLVLPTTTSSSKWNNTFSLTLNSNNDIYIKGTHRCILIHRSTLHAPTSSDQISVPTRTWDTRPTAIKRRGLTKGGGYVQILNRGR</sequence>
<protein>
    <submittedName>
        <fullName evidence="1">Uncharacterized protein</fullName>
    </submittedName>
</protein>
<gene>
    <name evidence="1" type="ORF">L2E82_25067</name>
</gene>
<reference evidence="1 2" key="2">
    <citation type="journal article" date="2022" name="Mol. Ecol. Resour.">
        <title>The genomes of chicory, endive, great burdock and yacon provide insights into Asteraceae paleo-polyploidization history and plant inulin production.</title>
        <authorList>
            <person name="Fan W."/>
            <person name="Wang S."/>
            <person name="Wang H."/>
            <person name="Wang A."/>
            <person name="Jiang F."/>
            <person name="Liu H."/>
            <person name="Zhao H."/>
            <person name="Xu D."/>
            <person name="Zhang Y."/>
        </authorList>
    </citation>
    <scope>NUCLEOTIDE SEQUENCE [LARGE SCALE GENOMIC DNA]</scope>
    <source>
        <strain evidence="2">cv. Punajuju</strain>
        <tissue evidence="1">Leaves</tissue>
    </source>
</reference>
<evidence type="ECO:0000313" key="2">
    <source>
        <dbReference type="Proteomes" id="UP001055811"/>
    </source>
</evidence>
<accession>A0ACB9E216</accession>
<comment type="caution">
    <text evidence="1">The sequence shown here is derived from an EMBL/GenBank/DDBJ whole genome shotgun (WGS) entry which is preliminary data.</text>
</comment>
<reference evidence="2" key="1">
    <citation type="journal article" date="2022" name="Mol. Ecol. Resour.">
        <title>The genomes of chicory, endive, great burdock and yacon provide insights into Asteraceae palaeo-polyploidization history and plant inulin production.</title>
        <authorList>
            <person name="Fan W."/>
            <person name="Wang S."/>
            <person name="Wang H."/>
            <person name="Wang A."/>
            <person name="Jiang F."/>
            <person name="Liu H."/>
            <person name="Zhao H."/>
            <person name="Xu D."/>
            <person name="Zhang Y."/>
        </authorList>
    </citation>
    <scope>NUCLEOTIDE SEQUENCE [LARGE SCALE GENOMIC DNA]</scope>
    <source>
        <strain evidence="2">cv. Punajuju</strain>
    </source>
</reference>
<name>A0ACB9E216_CICIN</name>
<dbReference type="Proteomes" id="UP001055811">
    <property type="component" value="Linkage Group LG04"/>
</dbReference>
<proteinExistence type="predicted"/>
<keyword evidence="2" id="KW-1185">Reference proteome</keyword>